<dbReference type="EMBL" id="CP115174">
    <property type="protein sequence ID" value="WBO23403.1"/>
    <property type="molecule type" value="Genomic_DNA"/>
</dbReference>
<evidence type="ECO:0000313" key="2">
    <source>
        <dbReference type="EMBL" id="WBO23403.1"/>
    </source>
</evidence>
<dbReference type="SUPFAM" id="SSF53098">
    <property type="entry name" value="Ribonuclease H-like"/>
    <property type="match status" value="1"/>
</dbReference>
<feature type="domain" description="RNase H type-1" evidence="1">
    <location>
        <begin position="6"/>
        <end position="140"/>
    </location>
</feature>
<keyword evidence="3" id="KW-1185">Reference proteome</keyword>
<protein>
    <submittedName>
        <fullName evidence="2">Reverse transcriptase-like protein</fullName>
    </submittedName>
</protein>
<dbReference type="Gene3D" id="3.30.420.10">
    <property type="entry name" value="Ribonuclease H-like superfamily/Ribonuclease H"/>
    <property type="match status" value="1"/>
</dbReference>
<dbReference type="InterPro" id="IPR036397">
    <property type="entry name" value="RNaseH_sf"/>
</dbReference>
<dbReference type="InterPro" id="IPR012337">
    <property type="entry name" value="RNaseH-like_sf"/>
</dbReference>
<name>A0ABY7NPU2_9SPHN</name>
<organism evidence="2 3">
    <name type="scientific">Sphingomonas abietis</name>
    <dbReference type="NCBI Taxonomy" id="3012344"/>
    <lineage>
        <taxon>Bacteria</taxon>
        <taxon>Pseudomonadati</taxon>
        <taxon>Pseudomonadota</taxon>
        <taxon>Alphaproteobacteria</taxon>
        <taxon>Sphingomonadales</taxon>
        <taxon>Sphingomonadaceae</taxon>
        <taxon>Sphingomonas</taxon>
    </lineage>
</organism>
<dbReference type="PROSITE" id="PS50879">
    <property type="entry name" value="RNASE_H_1"/>
    <property type="match status" value="1"/>
</dbReference>
<dbReference type="Pfam" id="PF13456">
    <property type="entry name" value="RVT_3"/>
    <property type="match status" value="1"/>
</dbReference>
<evidence type="ECO:0000313" key="3">
    <source>
        <dbReference type="Proteomes" id="UP001210865"/>
    </source>
</evidence>
<proteinExistence type="predicted"/>
<dbReference type="Proteomes" id="UP001210865">
    <property type="component" value="Chromosome"/>
</dbReference>
<dbReference type="RefSeq" id="WP_270078035.1">
    <property type="nucleotide sequence ID" value="NZ_CP115174.1"/>
</dbReference>
<reference evidence="2 3" key="1">
    <citation type="submission" date="2022-12" db="EMBL/GenBank/DDBJ databases">
        <title>Sphingomonas abieness sp. nov., an endophytic bacterium isolated from Abies koreana.</title>
        <authorList>
            <person name="Jiang L."/>
            <person name="Lee J."/>
        </authorList>
    </citation>
    <scope>NUCLEOTIDE SEQUENCE [LARGE SCALE GENOMIC DNA]</scope>
    <source>
        <strain evidence="3">PAMB 00755</strain>
    </source>
</reference>
<sequence>MTVGVTPRRLKIFFDGGCRPNPGRIEVAVFARGIAYFGDDCGEGSNGDAEWLALIAALQIAHALSDGPFDLIGDARFVIDRANGTYPCRTPEVQAHRDHFLKLAAPRPPARIRWIGRAQNLAGIALEQRRGGVLTSPAAPLP</sequence>
<accession>A0ABY7NPU2</accession>
<dbReference type="InterPro" id="IPR002156">
    <property type="entry name" value="RNaseH_domain"/>
</dbReference>
<evidence type="ECO:0000259" key="1">
    <source>
        <dbReference type="PROSITE" id="PS50879"/>
    </source>
</evidence>
<gene>
    <name evidence="2" type="ORF">PBT88_04535</name>
</gene>